<organism evidence="1 2">
    <name type="scientific">Sinomonas terricola</name>
    <dbReference type="NCBI Taxonomy" id="3110330"/>
    <lineage>
        <taxon>Bacteria</taxon>
        <taxon>Bacillati</taxon>
        <taxon>Actinomycetota</taxon>
        <taxon>Actinomycetes</taxon>
        <taxon>Micrococcales</taxon>
        <taxon>Micrococcaceae</taxon>
        <taxon>Sinomonas</taxon>
    </lineage>
</organism>
<dbReference type="Proteomes" id="UP001304769">
    <property type="component" value="Unassembled WGS sequence"/>
</dbReference>
<evidence type="ECO:0000313" key="2">
    <source>
        <dbReference type="Proteomes" id="UP001304769"/>
    </source>
</evidence>
<accession>A0ABU5TAK8</accession>
<gene>
    <name evidence="1" type="ORF">SPF06_18405</name>
</gene>
<keyword evidence="2" id="KW-1185">Reference proteome</keyword>
<comment type="caution">
    <text evidence="1">The sequence shown here is derived from an EMBL/GenBank/DDBJ whole genome shotgun (WGS) entry which is preliminary data.</text>
</comment>
<dbReference type="RefSeq" id="WP_323280593.1">
    <property type="nucleotide sequence ID" value="NZ_JAYGGQ010000016.1"/>
</dbReference>
<proteinExistence type="predicted"/>
<name>A0ABU5TAK8_9MICC</name>
<evidence type="ECO:0000313" key="1">
    <source>
        <dbReference type="EMBL" id="MEA5456699.1"/>
    </source>
</evidence>
<dbReference type="EMBL" id="JAYGGQ010000016">
    <property type="protein sequence ID" value="MEA5456699.1"/>
    <property type="molecule type" value="Genomic_DNA"/>
</dbReference>
<reference evidence="1 2" key="1">
    <citation type="submission" date="2023-12" db="EMBL/GenBank/DDBJ databases">
        <title>Sinomonas terricola sp. nov, isolated from litchi orchard soil in Guangdong, PR China.</title>
        <authorList>
            <person name="Jiaxin W."/>
            <person name="Yang Z."/>
            <person name="Honghui Z."/>
        </authorList>
    </citation>
    <scope>NUCLEOTIDE SEQUENCE [LARGE SCALE GENOMIC DNA]</scope>
    <source>
        <strain evidence="1 2">JGH33</strain>
    </source>
</reference>
<sequence>MAPALALAEATDLHRVAFHAAQFKNVIADQLDTAETAGALPAWSFPAAGPGADSAMARAVSLLTLALPGAIRWRTEAPCAGADVGPSRADHGRSAGALGICPSALAWRTELQTFPQLQWEESTNPCVLHFSRPHGWHSVTNFGPGPALLPKGIVVVTSRPTPDGVLGPATTAWLLRWVG</sequence>
<protein>
    <recommendedName>
        <fullName evidence="3">Beta-lactamase-related domain-containing protein</fullName>
    </recommendedName>
</protein>
<evidence type="ECO:0008006" key="3">
    <source>
        <dbReference type="Google" id="ProtNLM"/>
    </source>
</evidence>